<dbReference type="PANTHER" id="PTHR37523:SF1">
    <property type="entry name" value="CALCINEURIN-LIKE PHOSPHOESTERASE DOMAIN-CONTAINING PROTEIN"/>
    <property type="match status" value="1"/>
</dbReference>
<dbReference type="EMBL" id="CP023154">
    <property type="protein sequence ID" value="QEK77999.1"/>
    <property type="molecule type" value="Genomic_DNA"/>
</dbReference>
<dbReference type="RefSeq" id="WP_011011396.1">
    <property type="nucleotide sequence ID" value="NC_003413.1"/>
</dbReference>
<dbReference type="CDD" id="cd07392">
    <property type="entry name" value="MPP_PAE1087"/>
    <property type="match status" value="1"/>
</dbReference>
<name>A0A5C0XMT3_PYRFU</name>
<dbReference type="SUPFAM" id="SSF56300">
    <property type="entry name" value="Metallo-dependent phosphatases"/>
    <property type="match status" value="1"/>
</dbReference>
<dbReference type="OrthoDB" id="50367at2157"/>
<evidence type="ECO:0000313" key="3">
    <source>
        <dbReference type="Proteomes" id="UP000324354"/>
    </source>
</evidence>
<gene>
    <name evidence="2" type="ORF">PFDSM3638_01340</name>
</gene>
<dbReference type="InterPro" id="IPR004843">
    <property type="entry name" value="Calcineurin-like_PHP"/>
</dbReference>
<dbReference type="InterPro" id="IPR041733">
    <property type="entry name" value="PAE1087_MPP"/>
</dbReference>
<dbReference type="AlphaFoldDB" id="A0A5C0XMT3"/>
<accession>A0A5C0XMT3</accession>
<proteinExistence type="predicted"/>
<dbReference type="Gene3D" id="3.60.21.10">
    <property type="match status" value="1"/>
</dbReference>
<protein>
    <submittedName>
        <fullName evidence="2">YfcE family phosphodiesterase</fullName>
    </submittedName>
</protein>
<dbReference type="GeneID" id="41712071"/>
<evidence type="ECO:0000259" key="1">
    <source>
        <dbReference type="Pfam" id="PF00149"/>
    </source>
</evidence>
<dbReference type="GO" id="GO:0016787">
    <property type="term" value="F:hydrolase activity"/>
    <property type="evidence" value="ECO:0007669"/>
    <property type="project" value="InterPro"/>
</dbReference>
<reference evidence="2 3" key="1">
    <citation type="submission" date="2017-08" db="EMBL/GenBank/DDBJ databases">
        <title>Resequencing and Reannotation of the genome of Pyrococcus furiosus type strain DSM3638.</title>
        <authorList>
            <person name="Reichelt R.M."/>
            <person name="Bunk B."/>
        </authorList>
    </citation>
    <scope>NUCLEOTIDE SEQUENCE [LARGE SCALE GENOMIC DNA]</scope>
    <source>
        <strain evidence="2 3">DSM 3638</strain>
    </source>
</reference>
<feature type="domain" description="Calcineurin-like phosphoesterase" evidence="1">
    <location>
        <begin position="1"/>
        <end position="175"/>
    </location>
</feature>
<dbReference type="PANTHER" id="PTHR37523">
    <property type="entry name" value="METALLOPHOSPHOESTERASE"/>
    <property type="match status" value="1"/>
</dbReference>
<dbReference type="Pfam" id="PF00149">
    <property type="entry name" value="Metallophos"/>
    <property type="match status" value="1"/>
</dbReference>
<dbReference type="GeneID" id="13302078"/>
<sequence length="213" mass="23355">MRIVAITDIHGRRSMVEKLVDVVRREDVDVILIAGDITHFSGAEEAERVLSPLLTLEIPLLAVMGNCDGRDVLDFLEERGVSVHDKRVEIKGVGVVGFGGSNITPFSTIWEFSDDVIYSSLIRNYRQGDIVLTHAPPYGTKLDKTHSGIHAGSMGLRKFIEEKQPKLCICGHIHEGRGVEKIGNTIVVNPGPLARGYYAVIEGDSVELLNLKG</sequence>
<evidence type="ECO:0000313" key="2">
    <source>
        <dbReference type="EMBL" id="QEK77999.1"/>
    </source>
</evidence>
<organism evidence="2 3">
    <name type="scientific">Pyrococcus furiosus (strain ATCC 43587 / DSM 3638 / JCM 8422 / Vc1)</name>
    <dbReference type="NCBI Taxonomy" id="186497"/>
    <lineage>
        <taxon>Archaea</taxon>
        <taxon>Methanobacteriati</taxon>
        <taxon>Methanobacteriota</taxon>
        <taxon>Thermococci</taxon>
        <taxon>Thermococcales</taxon>
        <taxon>Thermococcaceae</taxon>
        <taxon>Pyrococcus</taxon>
    </lineage>
</organism>
<dbReference type="InterPro" id="IPR029052">
    <property type="entry name" value="Metallo-depent_PP-like"/>
</dbReference>
<dbReference type="Proteomes" id="UP000324354">
    <property type="component" value="Chromosome"/>
</dbReference>